<dbReference type="InterPro" id="IPR036791">
    <property type="entry name" value="Ribosomal_bL9_C_sf"/>
</dbReference>
<evidence type="ECO:0000313" key="8">
    <source>
        <dbReference type="EMBL" id="AMJ16889.1"/>
    </source>
</evidence>
<keyword evidence="8" id="KW-0934">Plastid</keyword>
<organism evidence="8">
    <name type="scientific">Membranoptera platyphylla</name>
    <dbReference type="NCBI Taxonomy" id="1204437"/>
    <lineage>
        <taxon>Eukaryota</taxon>
        <taxon>Rhodophyta</taxon>
        <taxon>Florideophyceae</taxon>
        <taxon>Rhodymeniophycidae</taxon>
        <taxon>Ceramiales</taxon>
        <taxon>Delesseriaceae</taxon>
        <taxon>Membranoptera</taxon>
    </lineage>
</organism>
<evidence type="ECO:0000256" key="2">
    <source>
        <dbReference type="ARBA" id="ARBA00022730"/>
    </source>
</evidence>
<dbReference type="Gene3D" id="3.40.5.10">
    <property type="entry name" value="Ribosomal protein L9, N-terminal domain"/>
    <property type="match status" value="1"/>
</dbReference>
<dbReference type="InterPro" id="IPR000244">
    <property type="entry name" value="Ribosomal_bL9"/>
</dbReference>
<protein>
    <recommendedName>
        <fullName evidence="6">50S ribosomal protein L9, chloroplastic</fullName>
    </recommendedName>
</protein>
<dbReference type="SUPFAM" id="SSF55653">
    <property type="entry name" value="Ribosomal protein L9 C-domain"/>
    <property type="match status" value="1"/>
</dbReference>
<gene>
    <name evidence="8" type="primary">rpl9</name>
</gene>
<evidence type="ECO:0000259" key="7">
    <source>
        <dbReference type="PROSITE" id="PS00651"/>
    </source>
</evidence>
<dbReference type="EMBL" id="KT266849">
    <property type="protein sequence ID" value="AMJ16889.1"/>
    <property type="molecule type" value="Genomic_DNA"/>
</dbReference>
<evidence type="ECO:0000256" key="6">
    <source>
        <dbReference type="ARBA" id="ARBA00035427"/>
    </source>
</evidence>
<evidence type="ECO:0000256" key="5">
    <source>
        <dbReference type="ARBA" id="ARBA00023274"/>
    </source>
</evidence>
<keyword evidence="4 8" id="KW-0689">Ribosomal protein</keyword>
<dbReference type="GO" id="GO:0003735">
    <property type="term" value="F:structural constituent of ribosome"/>
    <property type="evidence" value="ECO:0007669"/>
    <property type="project" value="InterPro"/>
</dbReference>
<dbReference type="GeneID" id="30511671"/>
<dbReference type="PROSITE" id="PS00651">
    <property type="entry name" value="RIBOSOMAL_L9"/>
    <property type="match status" value="1"/>
</dbReference>
<dbReference type="Pfam" id="PF01281">
    <property type="entry name" value="Ribosomal_L9_N"/>
    <property type="match status" value="1"/>
</dbReference>
<dbReference type="InterPro" id="IPR020070">
    <property type="entry name" value="Ribosomal_bL9_N"/>
</dbReference>
<evidence type="ECO:0000256" key="4">
    <source>
        <dbReference type="ARBA" id="ARBA00022980"/>
    </source>
</evidence>
<dbReference type="Pfam" id="PF03948">
    <property type="entry name" value="Ribosomal_L9_C"/>
    <property type="match status" value="1"/>
</dbReference>
<dbReference type="GO" id="GO:0005840">
    <property type="term" value="C:ribosome"/>
    <property type="evidence" value="ECO:0007669"/>
    <property type="project" value="UniProtKB-KW"/>
</dbReference>
<dbReference type="InterPro" id="IPR009027">
    <property type="entry name" value="Ribosomal_bL9/RNase_H1_N"/>
</dbReference>
<geneLocation type="plastid" evidence="8"/>
<dbReference type="GO" id="GO:0019843">
    <property type="term" value="F:rRNA binding"/>
    <property type="evidence" value="ECO:0007669"/>
    <property type="project" value="UniProtKB-KW"/>
</dbReference>
<dbReference type="GO" id="GO:1990904">
    <property type="term" value="C:ribonucleoprotein complex"/>
    <property type="evidence" value="ECO:0007669"/>
    <property type="project" value="UniProtKB-KW"/>
</dbReference>
<accession>A0A1I9KQK2</accession>
<name>A0A1I9KQK2_9FLOR</name>
<dbReference type="AlphaFoldDB" id="A0A1I9KQK2"/>
<keyword evidence="2" id="KW-0699">rRNA-binding</keyword>
<evidence type="ECO:0000256" key="3">
    <source>
        <dbReference type="ARBA" id="ARBA00022884"/>
    </source>
</evidence>
<keyword evidence="5" id="KW-0687">Ribonucleoprotein</keyword>
<dbReference type="InterPro" id="IPR036935">
    <property type="entry name" value="Ribosomal_bL9_N_sf"/>
</dbReference>
<dbReference type="GO" id="GO:0006412">
    <property type="term" value="P:translation"/>
    <property type="evidence" value="ECO:0007669"/>
    <property type="project" value="InterPro"/>
</dbReference>
<dbReference type="PANTHER" id="PTHR21368">
    <property type="entry name" value="50S RIBOSOMAL PROTEIN L9"/>
    <property type="match status" value="1"/>
</dbReference>
<sequence>MVKKKIEVILKKDYANIGNKNKVIKVNRGYAFNYLIPNEIAEIATKNKIKHLNMFQIIQENKLQDNQIKAEQLENNLKQIKKITIFKKVGDENYIFGNINEKDIIEKIFKFTGIKLNKKQIKIPNIKQIGKFQIEINLLYDKYCQLKLNVIPINM</sequence>
<dbReference type="SUPFAM" id="SSF55658">
    <property type="entry name" value="L9 N-domain-like"/>
    <property type="match status" value="1"/>
</dbReference>
<reference evidence="8" key="1">
    <citation type="submission" date="2015-07" db="EMBL/GenBank/DDBJ databases">
        <title>Molecular Investigation of Pacific North American Membranoptera.</title>
        <authorList>
            <person name="Hughey J.R."/>
            <person name="Hommersand M.H."/>
            <person name="Miller K.A."/>
            <person name="Fuller T."/>
            <person name="Lin S.-M."/>
            <person name="Gabrielson P.W."/>
        </authorList>
    </citation>
    <scope>NUCLEOTIDE SEQUENCE</scope>
</reference>
<keyword evidence="3" id="KW-0694">RNA-binding</keyword>
<dbReference type="Gene3D" id="3.10.430.100">
    <property type="entry name" value="Ribosomal protein L9, C-terminal domain"/>
    <property type="match status" value="1"/>
</dbReference>
<dbReference type="RefSeq" id="YP_009326632.1">
    <property type="nucleotide sequence ID" value="NC_032041.1"/>
</dbReference>
<evidence type="ECO:0000256" key="1">
    <source>
        <dbReference type="ARBA" id="ARBA00010605"/>
    </source>
</evidence>
<dbReference type="NCBIfam" id="TIGR00158">
    <property type="entry name" value="L9"/>
    <property type="match status" value="1"/>
</dbReference>
<dbReference type="InterPro" id="IPR020594">
    <property type="entry name" value="Ribosomal_bL9_bac/chp"/>
</dbReference>
<proteinExistence type="inferred from homology"/>
<comment type="similarity">
    <text evidence="1">Belongs to the bacterial ribosomal protein bL9 family.</text>
</comment>
<feature type="domain" description="Ribosomal protein L9" evidence="7">
    <location>
        <begin position="18"/>
        <end position="45"/>
    </location>
</feature>
<dbReference type="InterPro" id="IPR020069">
    <property type="entry name" value="Ribosomal_bL9_C"/>
</dbReference>
<dbReference type="HAMAP" id="MF_00503">
    <property type="entry name" value="Ribosomal_bL9"/>
    <property type="match status" value="1"/>
</dbReference>